<proteinExistence type="predicted"/>
<evidence type="ECO:0000313" key="6">
    <source>
        <dbReference type="Proteomes" id="UP001642482"/>
    </source>
</evidence>
<keyword evidence="2" id="KW-0809">Transit peptide</keyword>
<evidence type="ECO:0000313" key="5">
    <source>
        <dbReference type="EMBL" id="CAK7218160.1"/>
    </source>
</evidence>
<dbReference type="PANTHER" id="PTHR28554">
    <property type="entry name" value="39S RIBOSOMAL PROTEIN L45, MITOCHONDRIAL"/>
    <property type="match status" value="1"/>
</dbReference>
<evidence type="ECO:0000256" key="1">
    <source>
        <dbReference type="ARBA" id="ARBA00004173"/>
    </source>
</evidence>
<dbReference type="InterPro" id="IPR024621">
    <property type="entry name" value="Mba1"/>
</dbReference>
<sequence>MAGVLRQPLLRSRAATPFFLLPSQATLQPGALLAVRQQIQTRQAHIRRSRNANAEMSPSVSMQQIQDERPSFMISFRIPETFVAPPLGQYMSQPAMFAKMFWWGLKARVSDYVAELSVRLQSKPSFFKGAIFKPNRKAIGPMAKNMHYQMLEATAAGDVRTLRRLLTMSHLDEISALIARRPRGQRCTWELLSYKGKPKIASTKVVMIPGAMPMYIRQVVVTIRSRQRFTWTQDETAVAGANNNKARRRGAAAPTAEPAPPRVVEKDVKENVILVATLNRQTWQTHDWRIFGFIQDTTPESWLHEHELVLQSSKDGVTRVGGVEHR</sequence>
<reference evidence="5 6" key="1">
    <citation type="submission" date="2024-01" db="EMBL/GenBank/DDBJ databases">
        <authorList>
            <person name="Allen C."/>
            <person name="Tagirdzhanova G."/>
        </authorList>
    </citation>
    <scope>NUCLEOTIDE SEQUENCE [LARGE SCALE GENOMIC DNA]</scope>
</reference>
<dbReference type="Gene3D" id="3.10.450.240">
    <property type="match status" value="1"/>
</dbReference>
<dbReference type="EMBL" id="CAWUHD010000026">
    <property type="protein sequence ID" value="CAK7218160.1"/>
    <property type="molecule type" value="Genomic_DNA"/>
</dbReference>
<gene>
    <name evidence="5" type="ORF">SEUCBS140593_003451</name>
</gene>
<name>A0ABP0BFA5_9PEZI</name>
<comment type="subcellular location">
    <subcellularLocation>
        <location evidence="1">Mitochondrion</location>
    </subcellularLocation>
</comment>
<evidence type="ECO:0008006" key="7">
    <source>
        <dbReference type="Google" id="ProtNLM"/>
    </source>
</evidence>
<dbReference type="PANTHER" id="PTHR28554:SF1">
    <property type="entry name" value="LARGE RIBOSOMAL SUBUNIT PROTEIN ML45"/>
    <property type="match status" value="1"/>
</dbReference>
<protein>
    <recommendedName>
        <fullName evidence="7">Tim44-like domain-containing protein</fullName>
    </recommendedName>
</protein>
<dbReference type="Pfam" id="PF07961">
    <property type="entry name" value="MBA1"/>
    <property type="match status" value="1"/>
</dbReference>
<comment type="caution">
    <text evidence="5">The sequence shown here is derived from an EMBL/GenBank/DDBJ whole genome shotgun (WGS) entry which is preliminary data.</text>
</comment>
<dbReference type="InterPro" id="IPR051975">
    <property type="entry name" value="mtLSU_mL45"/>
</dbReference>
<feature type="region of interest" description="Disordered" evidence="4">
    <location>
        <begin position="240"/>
        <end position="262"/>
    </location>
</feature>
<organism evidence="5 6">
    <name type="scientific">Sporothrix eucalyptigena</name>
    <dbReference type="NCBI Taxonomy" id="1812306"/>
    <lineage>
        <taxon>Eukaryota</taxon>
        <taxon>Fungi</taxon>
        <taxon>Dikarya</taxon>
        <taxon>Ascomycota</taxon>
        <taxon>Pezizomycotina</taxon>
        <taxon>Sordariomycetes</taxon>
        <taxon>Sordariomycetidae</taxon>
        <taxon>Ophiostomatales</taxon>
        <taxon>Ophiostomataceae</taxon>
        <taxon>Sporothrix</taxon>
    </lineage>
</organism>
<accession>A0ABP0BFA5</accession>
<evidence type="ECO:0000256" key="4">
    <source>
        <dbReference type="SAM" id="MobiDB-lite"/>
    </source>
</evidence>
<keyword evidence="6" id="KW-1185">Reference proteome</keyword>
<keyword evidence="3" id="KW-0496">Mitochondrion</keyword>
<evidence type="ECO:0000256" key="3">
    <source>
        <dbReference type="ARBA" id="ARBA00023128"/>
    </source>
</evidence>
<evidence type="ECO:0000256" key="2">
    <source>
        <dbReference type="ARBA" id="ARBA00022946"/>
    </source>
</evidence>
<dbReference type="Proteomes" id="UP001642482">
    <property type="component" value="Unassembled WGS sequence"/>
</dbReference>